<dbReference type="EMBL" id="CAJVPJ010003650">
    <property type="protein sequence ID" value="CAG8642921.1"/>
    <property type="molecule type" value="Genomic_DNA"/>
</dbReference>
<keyword evidence="3" id="KW-1185">Reference proteome</keyword>
<dbReference type="Pfam" id="PF02221">
    <property type="entry name" value="E1_DerP2_DerF2"/>
    <property type="match status" value="1"/>
</dbReference>
<gene>
    <name evidence="2" type="ORF">POCULU_LOCUS9520</name>
</gene>
<organism evidence="2 3">
    <name type="scientific">Paraglomus occultum</name>
    <dbReference type="NCBI Taxonomy" id="144539"/>
    <lineage>
        <taxon>Eukaryota</taxon>
        <taxon>Fungi</taxon>
        <taxon>Fungi incertae sedis</taxon>
        <taxon>Mucoromycota</taxon>
        <taxon>Glomeromycotina</taxon>
        <taxon>Glomeromycetes</taxon>
        <taxon>Paraglomerales</taxon>
        <taxon>Paraglomeraceae</taxon>
        <taxon>Paraglomus</taxon>
    </lineage>
</organism>
<dbReference type="OrthoDB" id="2357745at2759"/>
<evidence type="ECO:0000313" key="3">
    <source>
        <dbReference type="Proteomes" id="UP000789572"/>
    </source>
</evidence>
<dbReference type="AlphaFoldDB" id="A0A9N9GXZ2"/>
<comment type="caution">
    <text evidence="2">The sequence shown here is derived from an EMBL/GenBank/DDBJ whole genome shotgun (WGS) entry which is preliminary data.</text>
</comment>
<feature type="non-terminal residue" evidence="2">
    <location>
        <position position="1"/>
    </location>
</feature>
<sequence>KRATQFYPCTYLGEDVLVVPSLDVSVSPNHIVSGQDVTFGISGTATTDITEATVGIYIYDKNNFHQEYTAIYVNSITHVPSTE</sequence>
<dbReference type="InterPro" id="IPR003172">
    <property type="entry name" value="ML_dom"/>
</dbReference>
<evidence type="ECO:0000259" key="1">
    <source>
        <dbReference type="Pfam" id="PF02221"/>
    </source>
</evidence>
<name>A0A9N9GXZ2_9GLOM</name>
<dbReference type="Proteomes" id="UP000789572">
    <property type="component" value="Unassembled WGS sequence"/>
</dbReference>
<reference evidence="2" key="1">
    <citation type="submission" date="2021-06" db="EMBL/GenBank/DDBJ databases">
        <authorList>
            <person name="Kallberg Y."/>
            <person name="Tangrot J."/>
            <person name="Rosling A."/>
        </authorList>
    </citation>
    <scope>NUCLEOTIDE SEQUENCE</scope>
    <source>
        <strain evidence="2">IA702</strain>
    </source>
</reference>
<feature type="non-terminal residue" evidence="2">
    <location>
        <position position="83"/>
    </location>
</feature>
<evidence type="ECO:0000313" key="2">
    <source>
        <dbReference type="EMBL" id="CAG8642921.1"/>
    </source>
</evidence>
<protein>
    <submittedName>
        <fullName evidence="2">2950_t:CDS:1</fullName>
    </submittedName>
</protein>
<proteinExistence type="predicted"/>
<feature type="domain" description="MD-2-related lipid-recognition" evidence="1">
    <location>
        <begin position="4"/>
        <end position="56"/>
    </location>
</feature>
<accession>A0A9N9GXZ2</accession>